<dbReference type="Proteomes" id="UP000176511">
    <property type="component" value="Unassembled WGS sequence"/>
</dbReference>
<dbReference type="Pfam" id="PF03269">
    <property type="entry name" value="DUF268"/>
    <property type="match status" value="1"/>
</dbReference>
<evidence type="ECO:0008006" key="3">
    <source>
        <dbReference type="Google" id="ProtNLM"/>
    </source>
</evidence>
<evidence type="ECO:0000313" key="2">
    <source>
        <dbReference type="Proteomes" id="UP000176511"/>
    </source>
</evidence>
<dbReference type="InterPro" id="IPR029063">
    <property type="entry name" value="SAM-dependent_MTases_sf"/>
</dbReference>
<proteinExistence type="predicted"/>
<dbReference type="InterPro" id="IPR004951">
    <property type="entry name" value="DUF268_CAE_spp"/>
</dbReference>
<organism evidence="1 2">
    <name type="scientific">Candidatus Kaiserbacteria bacterium RIFCSPHIGHO2_02_FULL_49_34</name>
    <dbReference type="NCBI Taxonomy" id="1798491"/>
    <lineage>
        <taxon>Bacteria</taxon>
        <taxon>Candidatus Kaiseribacteriota</taxon>
    </lineage>
</organism>
<accession>A0A1F6DII1</accession>
<sequence length="241" mass="27561">MKKIIKKILRLVQFPFILPDYLRFRRSMRNDRFEMRLPDVYPCVKDKTIQTGFDRHYVYHTSWAARVLAEMKPERHVDISSSLFFAGIVSAFVPVDFYDYRPADIALSGLTSKAGDLMSLPFDDASVVSLSCMHVVEHIGLGRYGDPIDPDGDIKAAEELSRILAKDGSLLFVVPLGKEALIEYNAHRIYSYERVLELFPTLTLKEFTLIPEHSGDMIRDADPSLAQHEHYACGCFHFVKK</sequence>
<reference evidence="1 2" key="1">
    <citation type="journal article" date="2016" name="Nat. Commun.">
        <title>Thousands of microbial genomes shed light on interconnected biogeochemical processes in an aquifer system.</title>
        <authorList>
            <person name="Anantharaman K."/>
            <person name="Brown C.T."/>
            <person name="Hug L.A."/>
            <person name="Sharon I."/>
            <person name="Castelle C.J."/>
            <person name="Probst A.J."/>
            <person name="Thomas B.C."/>
            <person name="Singh A."/>
            <person name="Wilkins M.J."/>
            <person name="Karaoz U."/>
            <person name="Brodie E.L."/>
            <person name="Williams K.H."/>
            <person name="Hubbard S.S."/>
            <person name="Banfield J.F."/>
        </authorList>
    </citation>
    <scope>NUCLEOTIDE SEQUENCE [LARGE SCALE GENOMIC DNA]</scope>
</reference>
<dbReference type="Gene3D" id="3.40.50.150">
    <property type="entry name" value="Vaccinia Virus protein VP39"/>
    <property type="match status" value="1"/>
</dbReference>
<dbReference type="AlphaFoldDB" id="A0A1F6DII1"/>
<comment type="caution">
    <text evidence="1">The sequence shown here is derived from an EMBL/GenBank/DDBJ whole genome shotgun (WGS) entry which is preliminary data.</text>
</comment>
<protein>
    <recommendedName>
        <fullName evidence="3">DUF268 domain-containing protein</fullName>
    </recommendedName>
</protein>
<dbReference type="SUPFAM" id="SSF53335">
    <property type="entry name" value="S-adenosyl-L-methionine-dependent methyltransferases"/>
    <property type="match status" value="1"/>
</dbReference>
<gene>
    <name evidence="1" type="ORF">A3C87_03225</name>
</gene>
<dbReference type="EMBL" id="MFLE01000025">
    <property type="protein sequence ID" value="OGG61137.1"/>
    <property type="molecule type" value="Genomic_DNA"/>
</dbReference>
<name>A0A1F6DII1_9BACT</name>
<evidence type="ECO:0000313" key="1">
    <source>
        <dbReference type="EMBL" id="OGG61137.1"/>
    </source>
</evidence>
<dbReference type="STRING" id="1798491.A3C87_03225"/>